<dbReference type="EMBL" id="JAJATZ010000005">
    <property type="protein sequence ID" value="MCB5199940.1"/>
    <property type="molecule type" value="Genomic_DNA"/>
</dbReference>
<dbReference type="InterPro" id="IPR036390">
    <property type="entry name" value="WH_DNA-bd_sf"/>
</dbReference>
<dbReference type="PANTHER" id="PTHR30537:SF3">
    <property type="entry name" value="TRANSCRIPTIONAL REGULATORY PROTEIN"/>
    <property type="match status" value="1"/>
</dbReference>
<dbReference type="Pfam" id="PF00126">
    <property type="entry name" value="HTH_1"/>
    <property type="match status" value="1"/>
</dbReference>
<comment type="similarity">
    <text evidence="1">Belongs to the LysR transcriptional regulatory family.</text>
</comment>
<dbReference type="PANTHER" id="PTHR30537">
    <property type="entry name" value="HTH-TYPE TRANSCRIPTIONAL REGULATOR"/>
    <property type="match status" value="1"/>
</dbReference>
<proteinExistence type="inferred from homology"/>
<protein>
    <submittedName>
        <fullName evidence="6">LysR family transcriptional regulator</fullName>
    </submittedName>
</protein>
<feature type="domain" description="HTH lysR-type" evidence="5">
    <location>
        <begin position="1"/>
        <end position="59"/>
    </location>
</feature>
<keyword evidence="7" id="KW-1185">Reference proteome</keyword>
<keyword evidence="2" id="KW-0805">Transcription regulation</keyword>
<keyword evidence="3" id="KW-0238">DNA-binding</keyword>
<evidence type="ECO:0000256" key="4">
    <source>
        <dbReference type="ARBA" id="ARBA00023163"/>
    </source>
</evidence>
<dbReference type="InterPro" id="IPR000847">
    <property type="entry name" value="LysR_HTH_N"/>
</dbReference>
<accession>A0ABS8BW53</accession>
<evidence type="ECO:0000256" key="3">
    <source>
        <dbReference type="ARBA" id="ARBA00023125"/>
    </source>
</evidence>
<comment type="caution">
    <text evidence="6">The sequence shown here is derived from an EMBL/GenBank/DDBJ whole genome shotgun (WGS) entry which is preliminary data.</text>
</comment>
<dbReference type="SUPFAM" id="SSF46785">
    <property type="entry name" value="Winged helix' DNA-binding domain"/>
    <property type="match status" value="1"/>
</dbReference>
<organism evidence="6 7">
    <name type="scientific">Loktanella gaetbuli</name>
    <dbReference type="NCBI Taxonomy" id="2881335"/>
    <lineage>
        <taxon>Bacteria</taxon>
        <taxon>Pseudomonadati</taxon>
        <taxon>Pseudomonadota</taxon>
        <taxon>Alphaproteobacteria</taxon>
        <taxon>Rhodobacterales</taxon>
        <taxon>Roseobacteraceae</taxon>
        <taxon>Loktanella</taxon>
    </lineage>
</organism>
<evidence type="ECO:0000256" key="1">
    <source>
        <dbReference type="ARBA" id="ARBA00009437"/>
    </source>
</evidence>
<dbReference type="InterPro" id="IPR005119">
    <property type="entry name" value="LysR_subst-bd"/>
</dbReference>
<evidence type="ECO:0000256" key="2">
    <source>
        <dbReference type="ARBA" id="ARBA00023015"/>
    </source>
</evidence>
<name>A0ABS8BW53_9RHOB</name>
<reference evidence="6" key="1">
    <citation type="submission" date="2021-10" db="EMBL/GenBank/DDBJ databases">
        <title>Loktanella gaetbuli sp. nov., isolated from a tidal flat.</title>
        <authorList>
            <person name="Park S."/>
            <person name="Yoon J.-H."/>
        </authorList>
    </citation>
    <scope>NUCLEOTIDE SEQUENCE</scope>
    <source>
        <strain evidence="6">TSTF-M6</strain>
    </source>
</reference>
<evidence type="ECO:0000313" key="7">
    <source>
        <dbReference type="Proteomes" id="UP001138961"/>
    </source>
</evidence>
<dbReference type="Gene3D" id="1.10.10.10">
    <property type="entry name" value="Winged helix-like DNA-binding domain superfamily/Winged helix DNA-binding domain"/>
    <property type="match status" value="1"/>
</dbReference>
<evidence type="ECO:0000313" key="6">
    <source>
        <dbReference type="EMBL" id="MCB5199940.1"/>
    </source>
</evidence>
<keyword evidence="4" id="KW-0804">Transcription</keyword>
<dbReference type="Pfam" id="PF03466">
    <property type="entry name" value="LysR_substrate"/>
    <property type="match status" value="1"/>
</dbReference>
<sequence length="290" mass="32134">MDHWAEMRTALQVARLGTVSAAAEVLGVHRATVVRHIDLIETALGAPIFFRNRSGFVPTEAGRDMMQVAQATEDQFKHLAQRTRDSTSDLTGDLIVTAHEQVARSILPAIRKVQNDHPQLGIKFIASGALLKLEYGQAHVAIRTGPKPEQPDNVVQPFRNIDFGLFAHDSYLLRFGRPDTPRDLTGHTFICWDAGNPNLPFADWLRTHVPRAQIKFVTASQHVAECAVAEGIGIGFCARPLSARRAELSEVYPPLPEWSVPLWLVTHVDLHRTAKVQAFLSALKSPMLPL</sequence>
<dbReference type="PROSITE" id="PS50931">
    <property type="entry name" value="HTH_LYSR"/>
    <property type="match status" value="1"/>
</dbReference>
<dbReference type="InterPro" id="IPR036388">
    <property type="entry name" value="WH-like_DNA-bd_sf"/>
</dbReference>
<dbReference type="SUPFAM" id="SSF53850">
    <property type="entry name" value="Periplasmic binding protein-like II"/>
    <property type="match status" value="1"/>
</dbReference>
<evidence type="ECO:0000259" key="5">
    <source>
        <dbReference type="PROSITE" id="PS50931"/>
    </source>
</evidence>
<dbReference type="Gene3D" id="3.40.190.290">
    <property type="match status" value="1"/>
</dbReference>
<dbReference type="Proteomes" id="UP001138961">
    <property type="component" value="Unassembled WGS sequence"/>
</dbReference>
<dbReference type="InterPro" id="IPR058163">
    <property type="entry name" value="LysR-type_TF_proteobact-type"/>
</dbReference>
<dbReference type="RefSeq" id="WP_226748583.1">
    <property type="nucleotide sequence ID" value="NZ_JAJATZ010000005.1"/>
</dbReference>
<gene>
    <name evidence="6" type="ORF">LGQ03_11890</name>
</gene>